<sequence>MKRFILSIGMLLFLYNATAQESEPTLDDALENVDQTDVTSGIIYERVFQFANLYNFNREEGFDTATYDYFQKALSEIHRASNEQLFMSRSSLLSQIKQENTGIVPLGILNTDFQLLNYREEDIENSGLTYDEEANEFTQISGRPAFYTLHTTVIAPLDQAVKGSGITFKIDPAYIFENQQQRIKKLTADFGDGITREIISDFQLQSQQITVNFNSDGDKIATYEITYEDDSSINTQSSIYFKYEPTVVPKGLTPFCAGATFKENGTIIADETFTGYAAGDPTIKAEIEYRIFFSQNDGGNNQLDNPIIILDGFDPGDKRKIEDCDCEQDEDCVEANKENGQFNRALHDSMYDFQTYYDENNIEQNALMTLREQGFDVIMVNHPTYETTDLSTGQTVTIDGGAYYIESNALALIKLIKQTNGIARGINPDATLKIIGPSMGGQISRYALAYMEHKEEVTGNSALWDHNVSHWVSVDSPHLGANIPLGDQALIYLLRNQSPSASDFYYNQLGSPAALQQLIEQHRSPIPAFGYSGLPYPDESQVIDELLDARTILQGFNEDRGSSYFQTHYNNQNVNGVSGSNGFPVKSINLSLINGSLSGSKLTDLQTQQGQLTYANDGEKVLGIKTFARVRINLPLGNIVFRTHIATLDSHFMPSNGNSNRIAKFYKIPQNHITSATNSNDRGVMDNVPGGYFGAQQDLADAVLDGDNPVSLDTRFPSGTFMDDILGWTSNIFGVSVLGDVQVRKNNPVHSFIPSFSAMAHLNPDQNWNNPLDYNLTCDSNVLTPFDSYYGEDLNTRHTSFNNNSVQWLIANLAVTDVNNILKPEYPVDINDLLGPSEICVGETVTFSFENPCKLLDASFFYSSGGLNVISHTNGSVTVTGTDDGPAEIILRRANGETLRKPIYVGAPQAGGTLLEVDPSLLLSLSFNSNTLSYCTTTGVKIIDWPNLEQVDNIEMRKITGQSDWDGEFRSGRDLTAVIYSNCNEVFEFEVRAENECGWSDWEYFNVDITGCTSNCPPPSNTTNMVTNNFVISPVPADTDLAIDMIQDPEWTFYTLGCSDGITDLDGNTNCPTYVGVKLYDFSGTLVLNKPAHQLGSAIDVSALVPGTYVMHITHAGLLETCQIPIN</sequence>
<evidence type="ECO:0000313" key="5">
    <source>
        <dbReference type="Proteomes" id="UP000239997"/>
    </source>
</evidence>
<feature type="chain" id="PRO_5001777551" description="DUF676 domain-containing protein" evidence="1">
    <location>
        <begin position="20"/>
        <end position="1127"/>
    </location>
</feature>
<gene>
    <name evidence="2" type="ORF">IL45_11400</name>
    <name evidence="3" type="ORF">LY02_00804</name>
</gene>
<evidence type="ECO:0000313" key="3">
    <source>
        <dbReference type="EMBL" id="PRX15584.1"/>
    </source>
</evidence>
<evidence type="ECO:0000313" key="2">
    <source>
        <dbReference type="EMBL" id="KEZ92737.1"/>
    </source>
</evidence>
<feature type="signal peptide" evidence="1">
    <location>
        <begin position="1"/>
        <end position="19"/>
    </location>
</feature>
<protein>
    <recommendedName>
        <fullName evidence="6">DUF676 domain-containing protein</fullName>
    </recommendedName>
</protein>
<comment type="caution">
    <text evidence="2">The sequence shown here is derived from an EMBL/GenBank/DDBJ whole genome shotgun (WGS) entry which is preliminary data.</text>
</comment>
<dbReference type="EMBL" id="JPJI01000032">
    <property type="protein sequence ID" value="KEZ92737.1"/>
    <property type="molecule type" value="Genomic_DNA"/>
</dbReference>
<proteinExistence type="predicted"/>
<dbReference type="Proteomes" id="UP000028531">
    <property type="component" value="Unassembled WGS sequence"/>
</dbReference>
<keyword evidence="1" id="KW-0732">Signal</keyword>
<dbReference type="Gene3D" id="3.40.50.1820">
    <property type="entry name" value="alpha/beta hydrolase"/>
    <property type="match status" value="1"/>
</dbReference>
<evidence type="ECO:0000313" key="4">
    <source>
        <dbReference type="Proteomes" id="UP000028531"/>
    </source>
</evidence>
<evidence type="ECO:0008006" key="6">
    <source>
        <dbReference type="Google" id="ProtNLM"/>
    </source>
</evidence>
<name>A0A084JUV3_NONUL</name>
<dbReference type="SUPFAM" id="SSF53474">
    <property type="entry name" value="alpha/beta-Hydrolases"/>
    <property type="match status" value="1"/>
</dbReference>
<organism evidence="2 4">
    <name type="scientific">Nonlabens ulvanivorans</name>
    <name type="common">Persicivirga ulvanivorans</name>
    <dbReference type="NCBI Taxonomy" id="906888"/>
    <lineage>
        <taxon>Bacteria</taxon>
        <taxon>Pseudomonadati</taxon>
        <taxon>Bacteroidota</taxon>
        <taxon>Flavobacteriia</taxon>
        <taxon>Flavobacteriales</taxon>
        <taxon>Flavobacteriaceae</taxon>
        <taxon>Nonlabens</taxon>
    </lineage>
</organism>
<dbReference type="Proteomes" id="UP000239997">
    <property type="component" value="Unassembled WGS sequence"/>
</dbReference>
<dbReference type="InterPro" id="IPR029058">
    <property type="entry name" value="AB_hydrolase_fold"/>
</dbReference>
<dbReference type="EMBL" id="PVNA01000001">
    <property type="protein sequence ID" value="PRX15584.1"/>
    <property type="molecule type" value="Genomic_DNA"/>
</dbReference>
<dbReference type="RefSeq" id="WP_036583924.1">
    <property type="nucleotide sequence ID" value="NZ_JPJI01000032.1"/>
</dbReference>
<accession>A0A084JUV3</accession>
<reference evidence="2 4" key="1">
    <citation type="submission" date="2014-07" db="EMBL/GenBank/DDBJ databases">
        <title>Draft genome sequence of Nonlabens ulvanivorans, an ulvan degrading bacterium.</title>
        <authorList>
            <person name="Kopel M."/>
            <person name="Helbert W."/>
            <person name="Henrissat B."/>
            <person name="Doniger T."/>
            <person name="Banin E."/>
        </authorList>
    </citation>
    <scope>NUCLEOTIDE SEQUENCE [LARGE SCALE GENOMIC DNA]</scope>
    <source>
        <strain evidence="2 4">PLR</strain>
    </source>
</reference>
<keyword evidence="5" id="KW-1185">Reference proteome</keyword>
<dbReference type="OrthoDB" id="4535652at2"/>
<evidence type="ECO:0000256" key="1">
    <source>
        <dbReference type="SAM" id="SignalP"/>
    </source>
</evidence>
<dbReference type="AlphaFoldDB" id="A0A084JUV3"/>
<reference evidence="3 5" key="2">
    <citation type="submission" date="2018-03" db="EMBL/GenBank/DDBJ databases">
        <title>Genomic Encyclopedia of Archaeal and Bacterial Type Strains, Phase II (KMG-II): from individual species to whole genera.</title>
        <authorList>
            <person name="Goeker M."/>
        </authorList>
    </citation>
    <scope>NUCLEOTIDE SEQUENCE [LARGE SCALE GENOMIC DNA]</scope>
    <source>
        <strain evidence="3 5">DSM 22727</strain>
    </source>
</reference>